<dbReference type="EMBL" id="JYNZ01000002">
    <property type="protein sequence ID" value="KXK27331.1"/>
    <property type="molecule type" value="Genomic_DNA"/>
</dbReference>
<dbReference type="InterPro" id="IPR052179">
    <property type="entry name" value="DD-CPase-like"/>
</dbReference>
<dbReference type="Gene3D" id="3.30.1380.10">
    <property type="match status" value="1"/>
</dbReference>
<dbReference type="SUPFAM" id="SSF55166">
    <property type="entry name" value="Hedgehog/DD-peptidase"/>
    <property type="match status" value="1"/>
</dbReference>
<dbReference type="InterPro" id="IPR003709">
    <property type="entry name" value="VanY-like_core_dom"/>
</dbReference>
<keyword evidence="3" id="KW-0645">Protease</keyword>
<reference evidence="3 4" key="1">
    <citation type="submission" date="2015-02" db="EMBL/GenBank/DDBJ databases">
        <title>Improved understanding of the partial-nitritation anammox process through 23 genomes representing the majority of the microbial community.</title>
        <authorList>
            <person name="Speth D.R."/>
            <person name="In T Zandt M."/>
            <person name="Guerrero Cruz S."/>
            <person name="Jetten M.S."/>
            <person name="Dutilh B.E."/>
        </authorList>
    </citation>
    <scope>NUCLEOTIDE SEQUENCE [LARGE SCALE GENOMIC DNA]</scope>
    <source>
        <strain evidence="3">OLB20</strain>
    </source>
</reference>
<dbReference type="Gene3D" id="2.70.70.10">
    <property type="entry name" value="Glucose Permease (Domain IIA)"/>
    <property type="match status" value="1"/>
</dbReference>
<dbReference type="EC" id="3.4.16.4" evidence="3"/>
<gene>
    <name evidence="3" type="primary">vanYB_1</name>
    <name evidence="3" type="ORF">TR69_WS6001000206</name>
</gene>
<comment type="caution">
    <text evidence="3">The sequence shown here is derived from an EMBL/GenBank/DDBJ whole genome shotgun (WGS) entry which is preliminary data.</text>
</comment>
<evidence type="ECO:0000259" key="2">
    <source>
        <dbReference type="Pfam" id="PF02557"/>
    </source>
</evidence>
<dbReference type="AlphaFoldDB" id="A0A136M0A4"/>
<proteinExistence type="predicted"/>
<dbReference type="SUPFAM" id="SSF53955">
    <property type="entry name" value="Lysozyme-like"/>
    <property type="match status" value="1"/>
</dbReference>
<evidence type="ECO:0000313" key="3">
    <source>
        <dbReference type="EMBL" id="KXK27331.1"/>
    </source>
</evidence>
<dbReference type="InterPro" id="IPR011055">
    <property type="entry name" value="Dup_hybrid_motif"/>
</dbReference>
<accession>A0A136M0A4</accession>
<dbReference type="PANTHER" id="PTHR34385">
    <property type="entry name" value="D-ALANYL-D-ALANINE CARBOXYPEPTIDASE"/>
    <property type="match status" value="1"/>
</dbReference>
<keyword evidence="3" id="KW-0121">Carboxypeptidase</keyword>
<dbReference type="GO" id="GO:0006508">
    <property type="term" value="P:proteolysis"/>
    <property type="evidence" value="ECO:0007669"/>
    <property type="project" value="InterPro"/>
</dbReference>
<dbReference type="Gene3D" id="1.10.530.10">
    <property type="match status" value="1"/>
</dbReference>
<dbReference type="InterPro" id="IPR023346">
    <property type="entry name" value="Lysozyme-like_dom_sf"/>
</dbReference>
<evidence type="ECO:0000256" key="1">
    <source>
        <dbReference type="SAM" id="MobiDB-lite"/>
    </source>
</evidence>
<dbReference type="STRING" id="1617426.TR69_WS6001000206"/>
<dbReference type="PANTHER" id="PTHR34385:SF1">
    <property type="entry name" value="PEPTIDOGLYCAN L-ALANYL-D-GLUTAMATE ENDOPEPTIDASE CWLK"/>
    <property type="match status" value="1"/>
</dbReference>
<organism evidence="3 4">
    <name type="scientific">candidate division WS6 bacterium OLB20</name>
    <dbReference type="NCBI Taxonomy" id="1617426"/>
    <lineage>
        <taxon>Bacteria</taxon>
        <taxon>Candidatus Dojkabacteria</taxon>
    </lineage>
</organism>
<feature type="region of interest" description="Disordered" evidence="1">
    <location>
        <begin position="35"/>
        <end position="65"/>
    </location>
</feature>
<dbReference type="Pfam" id="PF02557">
    <property type="entry name" value="VanY"/>
    <property type="match status" value="1"/>
</dbReference>
<name>A0A136M0A4_9BACT</name>
<sequence>MALDFCDCGCPDGRDVCDCIARDWDEPDPLEQWLFSDRSSDPLSSGAGFSVNPNEPGDGGGNGGSQQCSIANPGIYECPVLNGECLYGAYVQTHGSLNAIDLITNPQRPSDVVAPFDGTIVKVRSGREYSYCKNRAAAGGAIWYQGEFNGQLTTLFMYHVNTLGLTEGQTYQTGDIIAPLSRFGDFDMDSNACSGGPHLHMEIASNNPPYTPNQPGPIAAYSALMGCPTTSTASCQPEIPIDDVADPEGPIEVICRDRDGGGGNVYAELDCLIRRVADNVDVPAEFLKAIMQRETSLTSDITGDYYTGDSKERAYITENYAGAAGPMQFLQGAWGVVMNNYESEYIACIQDLGFTDSVSVVEHRTYVGPSLCAAGLKFRLDANFVLGYEPRGDEWWQENVPYDVNPDFFMGWEIDHCPELKRNYTPLEVAARRYYGACLYGDPDNYQCGDNYCDEVMDFARGYDPVCPAGANPIETGGDGNTETFESSVDFILYPLGQNRRLPEQYCSVTSPKEPGNLVEANLHGLPYFASDANDPDKETRLRLISPAAQALDSMLSDMQVNAPQAFAACGFNWGYRSATVQNAQPGGCGAGTGTACACYSEHQLGTAVDFRPNNGRPVREFKNGAGKQCYDWLADNAHRYGYIQSYVSGTPDYYEEPWHWRWVGESIANEFRSSGQSHLRLFLESR</sequence>
<protein>
    <submittedName>
        <fullName evidence="3">D-alanyl-D-alanine carboxypeptidase</fullName>
        <ecNumber evidence="3">3.4.16.4</ecNumber>
    </submittedName>
</protein>
<dbReference type="CDD" id="cd12797">
    <property type="entry name" value="M23_peptidase"/>
    <property type="match status" value="1"/>
</dbReference>
<dbReference type="Proteomes" id="UP000070457">
    <property type="component" value="Unassembled WGS sequence"/>
</dbReference>
<evidence type="ECO:0000313" key="4">
    <source>
        <dbReference type="Proteomes" id="UP000070457"/>
    </source>
</evidence>
<keyword evidence="3" id="KW-0378">Hydrolase</keyword>
<feature type="domain" description="D-alanyl-D-alanine carboxypeptidase-like core" evidence="2">
    <location>
        <begin position="545"/>
        <end position="665"/>
    </location>
</feature>
<dbReference type="GO" id="GO:0009002">
    <property type="term" value="F:serine-type D-Ala-D-Ala carboxypeptidase activity"/>
    <property type="evidence" value="ECO:0007669"/>
    <property type="project" value="UniProtKB-EC"/>
</dbReference>
<dbReference type="InterPro" id="IPR009045">
    <property type="entry name" value="Zn_M74/Hedgehog-like"/>
</dbReference>